<dbReference type="AlphaFoldDB" id="A0A542ZDV6"/>
<organism evidence="1 2">
    <name type="scientific">Rarobacter faecitabidus</name>
    <dbReference type="NCBI Taxonomy" id="13243"/>
    <lineage>
        <taxon>Bacteria</taxon>
        <taxon>Bacillati</taxon>
        <taxon>Actinomycetota</taxon>
        <taxon>Actinomycetes</taxon>
        <taxon>Micrococcales</taxon>
        <taxon>Rarobacteraceae</taxon>
        <taxon>Rarobacter</taxon>
    </lineage>
</organism>
<reference evidence="1 2" key="1">
    <citation type="submission" date="2019-06" db="EMBL/GenBank/DDBJ databases">
        <title>Sequencing the genomes of 1000 actinobacteria strains.</title>
        <authorList>
            <person name="Klenk H.-P."/>
        </authorList>
    </citation>
    <scope>NUCLEOTIDE SEQUENCE [LARGE SCALE GENOMIC DNA]</scope>
    <source>
        <strain evidence="1 2">DSM 4813</strain>
    </source>
</reference>
<keyword evidence="2" id="KW-1185">Reference proteome</keyword>
<accession>A0A542ZDV6</accession>
<gene>
    <name evidence="1" type="ORF">FB461_1941</name>
</gene>
<evidence type="ECO:0000313" key="2">
    <source>
        <dbReference type="Proteomes" id="UP000315389"/>
    </source>
</evidence>
<name>A0A542ZDV6_RARFA</name>
<dbReference type="EMBL" id="VFOS01000003">
    <property type="protein sequence ID" value="TQL58526.1"/>
    <property type="molecule type" value="Genomic_DNA"/>
</dbReference>
<dbReference type="Proteomes" id="UP000315389">
    <property type="component" value="Unassembled WGS sequence"/>
</dbReference>
<proteinExistence type="predicted"/>
<protein>
    <submittedName>
        <fullName evidence="1">Uncharacterized protein</fullName>
    </submittedName>
</protein>
<dbReference type="RefSeq" id="WP_142121497.1">
    <property type="nucleotide sequence ID" value="NZ_BAAASV010000002.1"/>
</dbReference>
<comment type="caution">
    <text evidence="1">The sequence shown here is derived from an EMBL/GenBank/DDBJ whole genome shotgun (WGS) entry which is preliminary data.</text>
</comment>
<sequence>MTFYIGPLGGLVAVEGVQPEVPITPSRGVEETQMDDGSLMIRDTPFAPRRWSLQLRPWMPAREARVLQAAAGRLLGDVWLFDDSLARENMVHLHQVAGSDVDGFGRVDCHGLWLRSFVPGANSSRSVTREARYATVDSQAPYQVGPNLCRIDATSSLLARIALPFLPAGAAFLDASLKLLPSISGALTGGTVRRTGAGWSPDLVAFNNAPDLAGAPIGSLPATFGNAEITIPISLDVTDFGTDVNLALTATSGGLHSNYGPVLVVNYTLAEGEDAVRQVLVRGARPVNVSVFTDAGPAAVVGSVAGPGVAAPLTAGADGRAEVTVTPSSDGVLVVTLAGGAQPGLVSGLQVVEGFEPPDLFVPGRGAWARVHVSDPGQVLQIAEAGRDALSDWTVEFVEIGRPGDVP</sequence>
<evidence type="ECO:0000313" key="1">
    <source>
        <dbReference type="EMBL" id="TQL58526.1"/>
    </source>
</evidence>